<gene>
    <name evidence="6" type="ORF">WJX72_012093</name>
</gene>
<proteinExistence type="predicted"/>
<dbReference type="InterPro" id="IPR023631">
    <property type="entry name" value="Amidase_dom"/>
</dbReference>
<comment type="caution">
    <text evidence="6">The sequence shown here is derived from an EMBL/GenBank/DDBJ whole genome shotgun (WGS) entry which is preliminary data.</text>
</comment>
<protein>
    <recommendedName>
        <fullName evidence="8">Amidase domain-containing protein</fullName>
    </recommendedName>
</protein>
<evidence type="ECO:0000256" key="1">
    <source>
        <dbReference type="ARBA" id="ARBA00022676"/>
    </source>
</evidence>
<dbReference type="SUPFAM" id="SSF53756">
    <property type="entry name" value="UDP-Glycosyltransferase/glycogen phosphorylase"/>
    <property type="match status" value="1"/>
</dbReference>
<evidence type="ECO:0000313" key="6">
    <source>
        <dbReference type="EMBL" id="KAK9817271.1"/>
    </source>
</evidence>
<dbReference type="Pfam" id="PF00534">
    <property type="entry name" value="Glycos_transf_1"/>
    <property type="match status" value="1"/>
</dbReference>
<dbReference type="GO" id="GO:0016757">
    <property type="term" value="F:glycosyltransferase activity"/>
    <property type="evidence" value="ECO:0007669"/>
    <property type="project" value="UniProtKB-KW"/>
</dbReference>
<dbReference type="PANTHER" id="PTHR42678:SF34">
    <property type="entry name" value="OS04G0183300 PROTEIN"/>
    <property type="match status" value="1"/>
</dbReference>
<keyword evidence="1" id="KW-0808">Transferase</keyword>
<name>A0AAW1PUE7_9CHLO</name>
<reference evidence="6 7" key="1">
    <citation type="journal article" date="2024" name="Nat. Commun.">
        <title>Phylogenomics reveals the evolutionary origins of lichenization in chlorophyte algae.</title>
        <authorList>
            <person name="Puginier C."/>
            <person name="Libourel C."/>
            <person name="Otte J."/>
            <person name="Skaloud P."/>
            <person name="Haon M."/>
            <person name="Grisel S."/>
            <person name="Petersen M."/>
            <person name="Berrin J.G."/>
            <person name="Delaux P.M."/>
            <person name="Dal Grande F."/>
            <person name="Keller J."/>
        </authorList>
    </citation>
    <scope>NUCLEOTIDE SEQUENCE [LARGE SCALE GENOMIC DNA]</scope>
    <source>
        <strain evidence="6 7">SAG 2043</strain>
    </source>
</reference>
<dbReference type="PANTHER" id="PTHR42678">
    <property type="entry name" value="AMIDASE"/>
    <property type="match status" value="1"/>
</dbReference>
<accession>A0AAW1PUE7</accession>
<feature type="domain" description="Glycosyltransferase subfamily 4-like N-terminal" evidence="5">
    <location>
        <begin position="17"/>
        <end position="182"/>
    </location>
</feature>
<evidence type="ECO:0000313" key="7">
    <source>
        <dbReference type="Proteomes" id="UP001489004"/>
    </source>
</evidence>
<sequence length="1072" mass="113976">MRLLFITLEFSAGTFSGNGVYAQSQVRGLATLGHEVFVVSCKPEGHTGAAKPEGAGQLVEIAVPVWNCLDRSCSWQEFADGVAQPAVVASILEFAPQAVLGVDWSSVRPYKQLVSKGLAAPFVYMNYRVYLRTALNQDREFMLAMEGEAVAAAALTTALSRSDADCISEHLQPASAPQVLLPALRTDMEQLPLPADVAARLENSTDGAIPMPANGAMDHDRTQGRQERKYLTCCVRLSPEKEPERFVELIEHLAKAGWLHQLQVTPLLCGSATTAYAADLKARLRAAEPSSVIEERFLGPQELAQIYAQTKLNFHPCLYDAYGMTVVEAASRGAASVINKGGTVGAGDLLRADQRQVYEIDMHQPATAIAAQVVAILQQASLLAQTGAAAAVKARSLYYAAVLSPTVITGMKPSMVIVPLLLLFLTGALSQNPAGGVGGTVKNFTYTAAARRDFITSNYTQVATSVRYARTLCKTGAPKVPVVEATIDGVHQAMLQGNLTCTQLAQEYVQRISFYDKNTTINAIRVISPDLFNVTAIKDAELAAAIASGNPLPDLFCVPLLVKDNFDTVGVATANGAIALLDNLPPQDATMVAQLKAAGAVVLAKTNMAEWAFSNAVSIGSAFGIVRNPYDLDRVTAGSSGGTAASVSASFGMIGLGSDTGNSIRGPAGHNGLVGIRSTIGLTSRAGIIPLILNRDIGGPIGRTVTDVARVFQNIVGPDPRDPVTDRSTNSSINPYGIPANYTQFLKADGLEASRLGGQDDWRRAQTDNPLLLLQGKTIGVVRKISDVPTADREFLLLFNQAIVDLRNAGANIVENFTITGNSLGDKDWPGTGNWYVGYGANGSSVSTSNALCPNFREDLDTYLATAGAKLKTLNDIYYDGGYHPSTLGNMVSYLNAYNGSSTDLPTPQQKAMGVVCTCGSDLDNPCRLAFRTALIQSMDNAKVDAIIYPGWSNPPRLIGDYDSPLGDNSQYIPPSTGAPGMVVPMGYSSRGLPAALQMVARPFDEPTLFTIAYAYEQLTKHRTPPPSFPECQAPDSTPMGPLAIASSRRHMLEAGAAVPIDPSISAETFGW</sequence>
<evidence type="ECO:0000259" key="5">
    <source>
        <dbReference type="Pfam" id="PF13579"/>
    </source>
</evidence>
<dbReference type="Gene3D" id="3.90.1300.10">
    <property type="entry name" value="Amidase signature (AS) domain"/>
    <property type="match status" value="1"/>
</dbReference>
<dbReference type="InterPro" id="IPR036928">
    <property type="entry name" value="AS_sf"/>
</dbReference>
<feature type="domain" description="Glycosyl transferase family 1" evidence="3">
    <location>
        <begin position="225"/>
        <end position="342"/>
    </location>
</feature>
<dbReference type="Pfam" id="PF01425">
    <property type="entry name" value="Amidase"/>
    <property type="match status" value="1"/>
</dbReference>
<keyword evidence="1" id="KW-0328">Glycosyltransferase</keyword>
<evidence type="ECO:0000259" key="4">
    <source>
        <dbReference type="Pfam" id="PF01425"/>
    </source>
</evidence>
<dbReference type="InterPro" id="IPR001296">
    <property type="entry name" value="Glyco_trans_1"/>
</dbReference>
<dbReference type="Gene3D" id="3.40.50.2000">
    <property type="entry name" value="Glycogen Phosphorylase B"/>
    <property type="match status" value="2"/>
</dbReference>
<dbReference type="AlphaFoldDB" id="A0AAW1PUE7"/>
<evidence type="ECO:0000259" key="3">
    <source>
        <dbReference type="Pfam" id="PF00534"/>
    </source>
</evidence>
<dbReference type="InterPro" id="IPR028098">
    <property type="entry name" value="Glyco_trans_4-like_N"/>
</dbReference>
<keyword evidence="2" id="KW-0732">Signal</keyword>
<dbReference type="Pfam" id="PF13579">
    <property type="entry name" value="Glyco_trans_4_4"/>
    <property type="match status" value="1"/>
</dbReference>
<keyword evidence="7" id="KW-1185">Reference proteome</keyword>
<evidence type="ECO:0000256" key="2">
    <source>
        <dbReference type="SAM" id="SignalP"/>
    </source>
</evidence>
<dbReference type="Proteomes" id="UP001489004">
    <property type="component" value="Unassembled WGS sequence"/>
</dbReference>
<feature type="domain" description="Amidase" evidence="4">
    <location>
        <begin position="506"/>
        <end position="728"/>
    </location>
</feature>
<evidence type="ECO:0008006" key="8">
    <source>
        <dbReference type="Google" id="ProtNLM"/>
    </source>
</evidence>
<feature type="chain" id="PRO_5043519867" description="Amidase domain-containing protein" evidence="2">
    <location>
        <begin position="17"/>
        <end position="1072"/>
    </location>
</feature>
<dbReference type="SUPFAM" id="SSF75304">
    <property type="entry name" value="Amidase signature (AS) enzymes"/>
    <property type="match status" value="1"/>
</dbReference>
<dbReference type="EMBL" id="JALJOR010000005">
    <property type="protein sequence ID" value="KAK9817271.1"/>
    <property type="molecule type" value="Genomic_DNA"/>
</dbReference>
<feature type="signal peptide" evidence="2">
    <location>
        <begin position="1"/>
        <end position="16"/>
    </location>
</feature>
<organism evidence="6 7">
    <name type="scientific">[Myrmecia] bisecta</name>
    <dbReference type="NCBI Taxonomy" id="41462"/>
    <lineage>
        <taxon>Eukaryota</taxon>
        <taxon>Viridiplantae</taxon>
        <taxon>Chlorophyta</taxon>
        <taxon>core chlorophytes</taxon>
        <taxon>Trebouxiophyceae</taxon>
        <taxon>Trebouxiales</taxon>
        <taxon>Trebouxiaceae</taxon>
        <taxon>Myrmecia</taxon>
    </lineage>
</organism>